<feature type="chain" id="PRO_5040342078" evidence="2">
    <location>
        <begin position="18"/>
        <end position="346"/>
    </location>
</feature>
<organism evidence="3 4">
    <name type="scientific">Patellaria atrata CBS 101060</name>
    <dbReference type="NCBI Taxonomy" id="1346257"/>
    <lineage>
        <taxon>Eukaryota</taxon>
        <taxon>Fungi</taxon>
        <taxon>Dikarya</taxon>
        <taxon>Ascomycota</taxon>
        <taxon>Pezizomycotina</taxon>
        <taxon>Dothideomycetes</taxon>
        <taxon>Dothideomycetes incertae sedis</taxon>
        <taxon>Patellariales</taxon>
        <taxon>Patellariaceae</taxon>
        <taxon>Patellaria</taxon>
    </lineage>
</organism>
<evidence type="ECO:0000256" key="1">
    <source>
        <dbReference type="SAM" id="MobiDB-lite"/>
    </source>
</evidence>
<keyword evidence="2" id="KW-0732">Signal</keyword>
<evidence type="ECO:0000313" key="4">
    <source>
        <dbReference type="Proteomes" id="UP000799429"/>
    </source>
</evidence>
<dbReference type="Proteomes" id="UP000799429">
    <property type="component" value="Unassembled WGS sequence"/>
</dbReference>
<reference evidence="3" key="1">
    <citation type="journal article" date="2020" name="Stud. Mycol.">
        <title>101 Dothideomycetes genomes: a test case for predicting lifestyles and emergence of pathogens.</title>
        <authorList>
            <person name="Haridas S."/>
            <person name="Albert R."/>
            <person name="Binder M."/>
            <person name="Bloem J."/>
            <person name="Labutti K."/>
            <person name="Salamov A."/>
            <person name="Andreopoulos B."/>
            <person name="Baker S."/>
            <person name="Barry K."/>
            <person name="Bills G."/>
            <person name="Bluhm B."/>
            <person name="Cannon C."/>
            <person name="Castanera R."/>
            <person name="Culley D."/>
            <person name="Daum C."/>
            <person name="Ezra D."/>
            <person name="Gonzalez J."/>
            <person name="Henrissat B."/>
            <person name="Kuo A."/>
            <person name="Liang C."/>
            <person name="Lipzen A."/>
            <person name="Lutzoni F."/>
            <person name="Magnuson J."/>
            <person name="Mondo S."/>
            <person name="Nolan M."/>
            <person name="Ohm R."/>
            <person name="Pangilinan J."/>
            <person name="Park H.-J."/>
            <person name="Ramirez L."/>
            <person name="Alfaro M."/>
            <person name="Sun H."/>
            <person name="Tritt A."/>
            <person name="Yoshinaga Y."/>
            <person name="Zwiers L.-H."/>
            <person name="Turgeon B."/>
            <person name="Goodwin S."/>
            <person name="Spatafora J."/>
            <person name="Crous P."/>
            <person name="Grigoriev I."/>
        </authorList>
    </citation>
    <scope>NUCLEOTIDE SEQUENCE</scope>
    <source>
        <strain evidence="3">CBS 101060</strain>
    </source>
</reference>
<accession>A0A9P4S5X5</accession>
<evidence type="ECO:0000313" key="3">
    <source>
        <dbReference type="EMBL" id="KAF2836709.1"/>
    </source>
</evidence>
<protein>
    <submittedName>
        <fullName evidence="3">Uncharacterized protein</fullName>
    </submittedName>
</protein>
<feature type="region of interest" description="Disordered" evidence="1">
    <location>
        <begin position="39"/>
        <end position="113"/>
    </location>
</feature>
<name>A0A9P4S5X5_9PEZI</name>
<dbReference type="AlphaFoldDB" id="A0A9P4S5X5"/>
<feature type="region of interest" description="Disordered" evidence="1">
    <location>
        <begin position="128"/>
        <end position="200"/>
    </location>
</feature>
<gene>
    <name evidence="3" type="ORF">M501DRAFT_1018593</name>
</gene>
<feature type="compositionally biased region" description="Basic and acidic residues" evidence="1">
    <location>
        <begin position="167"/>
        <end position="179"/>
    </location>
</feature>
<feature type="signal peptide" evidence="2">
    <location>
        <begin position="1"/>
        <end position="17"/>
    </location>
</feature>
<comment type="caution">
    <text evidence="3">The sequence shown here is derived from an EMBL/GenBank/DDBJ whole genome shotgun (WGS) entry which is preliminary data.</text>
</comment>
<sequence length="346" mass="37635">MYKVLLSTLALSSVGLAMPNGYDNHYALVSVSKPCTTTTTKAASYPVPTYPAAHPSPDHEYPNGRPPHGRPANYPHGGAPDGEYPHRQPPSQGEYPHGGRPHGEYPHSESPAHYPLTTTKIVQHNPVPTYAAQPKPTPGNHGYPHGQKPGHNTPSYPVSGKPHGQKPGHDTPSGHDTNRSRPSKPHQQHKETCDFTRGPLIHGKPVNKYNSLYWSDMTVYSPPSQSKKYASYSSAPGKLSATYPNSTVDVIDMTSFSYSCVDALSSSPVPKACVIVVKGYDGKGACVAKEEFVYKPKAGKGWEQKRGKFGGAYRGLKRVEFETKPLYGNKVGGTCISDVEYDVHEY</sequence>
<dbReference type="EMBL" id="MU006102">
    <property type="protein sequence ID" value="KAF2836709.1"/>
    <property type="molecule type" value="Genomic_DNA"/>
</dbReference>
<proteinExistence type="predicted"/>
<evidence type="ECO:0000256" key="2">
    <source>
        <dbReference type="SAM" id="SignalP"/>
    </source>
</evidence>
<keyword evidence="4" id="KW-1185">Reference proteome</keyword>